<feature type="compositionally biased region" description="Polar residues" evidence="1">
    <location>
        <begin position="164"/>
        <end position="183"/>
    </location>
</feature>
<name>A0A166UBF5_9AGAM</name>
<feature type="compositionally biased region" description="Low complexity" evidence="1">
    <location>
        <begin position="346"/>
        <end position="356"/>
    </location>
</feature>
<sequence>MAFRTPPLAGRPPYAVDDHATIYSTPVPQTRVRQQPAPDPNSRTSAYNMYDQYMDDSKRDSGADALGMGFMNGDLDSDDEEDNDMNHSHNKHSALAAATHPQSQSSIPLASPRPGYAAPIAALNLSPSPLAQGSPRQPPAAFQGQGQRQPPPPMLSPGHPQMAQLPSSLRSGPSTPRTPNGQMSFPLGPPVRPFASSPSPSLAPSSVPSTPHPLEAPMTPITPAFLRPPKSPAPRDKVKFESEPILRGNSEDNLIPKRGEQGDMFWKRFSMIAQDGAKQGRESSWLIKTQSGTNSLSRWVWITGIFLLCCIGGGVGLGWYLTHNNPTNTVPDAIGGSANQGGIVESSSASAGASSSTPHVSPTLTVQNRAAYPEPYPTNSPFNLVHAPYSHPDSSFAVVAPKRLSRHANRTHH</sequence>
<feature type="compositionally biased region" description="Polar residues" evidence="1">
    <location>
        <begin position="24"/>
        <end position="33"/>
    </location>
</feature>
<gene>
    <name evidence="3" type="ORF">FIBSPDRAFT_776190</name>
</gene>
<dbReference type="STRING" id="436010.A0A166UBF5"/>
<evidence type="ECO:0000313" key="3">
    <source>
        <dbReference type="EMBL" id="KZP31526.1"/>
    </source>
</evidence>
<dbReference type="OrthoDB" id="3261666at2759"/>
<dbReference type="EMBL" id="KV417489">
    <property type="protein sequence ID" value="KZP31526.1"/>
    <property type="molecule type" value="Genomic_DNA"/>
</dbReference>
<keyword evidence="2" id="KW-0812">Transmembrane</keyword>
<protein>
    <submittedName>
        <fullName evidence="3">Uncharacterized protein</fullName>
    </submittedName>
</protein>
<keyword evidence="2" id="KW-1133">Transmembrane helix</keyword>
<proteinExistence type="predicted"/>
<feature type="region of interest" description="Disordered" evidence="1">
    <location>
        <begin position="127"/>
        <end position="237"/>
    </location>
</feature>
<reference evidence="3 4" key="1">
    <citation type="journal article" date="2016" name="Mol. Biol. Evol.">
        <title>Comparative Genomics of Early-Diverging Mushroom-Forming Fungi Provides Insights into the Origins of Lignocellulose Decay Capabilities.</title>
        <authorList>
            <person name="Nagy L.G."/>
            <person name="Riley R."/>
            <person name="Tritt A."/>
            <person name="Adam C."/>
            <person name="Daum C."/>
            <person name="Floudas D."/>
            <person name="Sun H."/>
            <person name="Yadav J.S."/>
            <person name="Pangilinan J."/>
            <person name="Larsson K.H."/>
            <person name="Matsuura K."/>
            <person name="Barry K."/>
            <person name="Labutti K."/>
            <person name="Kuo R."/>
            <person name="Ohm R.A."/>
            <person name="Bhattacharya S.S."/>
            <person name="Shirouzu T."/>
            <person name="Yoshinaga Y."/>
            <person name="Martin F.M."/>
            <person name="Grigoriev I.V."/>
            <person name="Hibbett D.S."/>
        </authorList>
    </citation>
    <scope>NUCLEOTIDE SEQUENCE [LARGE SCALE GENOMIC DNA]</scope>
    <source>
        <strain evidence="3 4">CBS 109695</strain>
    </source>
</reference>
<organism evidence="3 4">
    <name type="scientific">Athelia psychrophila</name>
    <dbReference type="NCBI Taxonomy" id="1759441"/>
    <lineage>
        <taxon>Eukaryota</taxon>
        <taxon>Fungi</taxon>
        <taxon>Dikarya</taxon>
        <taxon>Basidiomycota</taxon>
        <taxon>Agaricomycotina</taxon>
        <taxon>Agaricomycetes</taxon>
        <taxon>Agaricomycetidae</taxon>
        <taxon>Atheliales</taxon>
        <taxon>Atheliaceae</taxon>
        <taxon>Athelia</taxon>
    </lineage>
</organism>
<feature type="region of interest" description="Disordered" evidence="1">
    <location>
        <begin position="339"/>
        <end position="361"/>
    </location>
</feature>
<feature type="region of interest" description="Disordered" evidence="1">
    <location>
        <begin position="24"/>
        <end position="112"/>
    </location>
</feature>
<feature type="compositionally biased region" description="Low complexity" evidence="1">
    <location>
        <begin position="139"/>
        <end position="148"/>
    </location>
</feature>
<keyword evidence="4" id="KW-1185">Reference proteome</keyword>
<evidence type="ECO:0000256" key="2">
    <source>
        <dbReference type="SAM" id="Phobius"/>
    </source>
</evidence>
<feature type="compositionally biased region" description="Low complexity" evidence="1">
    <location>
        <begin position="193"/>
        <end position="209"/>
    </location>
</feature>
<evidence type="ECO:0000256" key="1">
    <source>
        <dbReference type="SAM" id="MobiDB-lite"/>
    </source>
</evidence>
<evidence type="ECO:0000313" key="4">
    <source>
        <dbReference type="Proteomes" id="UP000076532"/>
    </source>
</evidence>
<accession>A0A166UBF5</accession>
<dbReference type="Proteomes" id="UP000076532">
    <property type="component" value="Unassembled WGS sequence"/>
</dbReference>
<dbReference type="AlphaFoldDB" id="A0A166UBF5"/>
<feature type="transmembrane region" description="Helical" evidence="2">
    <location>
        <begin position="299"/>
        <end position="321"/>
    </location>
</feature>
<keyword evidence="2" id="KW-0472">Membrane</keyword>